<reference evidence="1 2" key="1">
    <citation type="submission" date="2020-08" db="EMBL/GenBank/DDBJ databases">
        <title>Genomic Encyclopedia of Type Strains, Phase III (KMG-III): the genomes of soil and plant-associated and newly described type strains.</title>
        <authorList>
            <person name="Whitman W."/>
        </authorList>
    </citation>
    <scope>NUCLEOTIDE SEQUENCE [LARGE SCALE GENOMIC DNA]</scope>
    <source>
        <strain evidence="1 2">CECT 7247</strain>
    </source>
</reference>
<dbReference type="InterPro" id="IPR023346">
    <property type="entry name" value="Lysozyme-like_dom_sf"/>
</dbReference>
<comment type="caution">
    <text evidence="1">The sequence shown here is derived from an EMBL/GenBank/DDBJ whole genome shotgun (WGS) entry which is preliminary data.</text>
</comment>
<accession>A0ABR6GYQ1</accession>
<evidence type="ECO:0000313" key="2">
    <source>
        <dbReference type="Proteomes" id="UP000574369"/>
    </source>
</evidence>
<dbReference type="Proteomes" id="UP000574369">
    <property type="component" value="Unassembled WGS sequence"/>
</dbReference>
<name>A0ABR6GYQ1_9BURK</name>
<dbReference type="EMBL" id="JACHXO010000010">
    <property type="protein sequence ID" value="MBB3197185.1"/>
    <property type="molecule type" value="Genomic_DNA"/>
</dbReference>
<dbReference type="SUPFAM" id="SSF53955">
    <property type="entry name" value="Lysozyme-like"/>
    <property type="match status" value="1"/>
</dbReference>
<dbReference type="Gene3D" id="1.10.530.10">
    <property type="match status" value="1"/>
</dbReference>
<gene>
    <name evidence="1" type="ORF">FHS28_004610</name>
</gene>
<proteinExistence type="predicted"/>
<evidence type="ECO:0000313" key="1">
    <source>
        <dbReference type="EMBL" id="MBB3197185.1"/>
    </source>
</evidence>
<dbReference type="RefSeq" id="WP_184295466.1">
    <property type="nucleotide sequence ID" value="NZ_JACHXO010000010.1"/>
</dbReference>
<protein>
    <submittedName>
        <fullName evidence="1">Chitinase</fullName>
    </submittedName>
</protein>
<keyword evidence="2" id="KW-1185">Reference proteome</keyword>
<organism evidence="1 2">
    <name type="scientific">Roseateles terrae</name>
    <dbReference type="NCBI Taxonomy" id="431060"/>
    <lineage>
        <taxon>Bacteria</taxon>
        <taxon>Pseudomonadati</taxon>
        <taxon>Pseudomonadota</taxon>
        <taxon>Betaproteobacteria</taxon>
        <taxon>Burkholderiales</taxon>
        <taxon>Sphaerotilaceae</taxon>
        <taxon>Roseateles</taxon>
    </lineage>
</organism>
<sequence length="333" mass="36707">MANSRIPGPLGNMLTHLTFGEDLPGIGRLLSSSLHRDSPGPLGFNDLADFVATRLGLSSGAAVSTSACACNRDLTLDELCAVYPHQKRERCKTFLPHLNATFRAYQINTCLRKAHFLAQVGHESGELRYVAEVLPKGKKEADVYDGYKGRGLIQTTYKRNYEAYGKAVKHDFTGDNRVDLEEPKWAADSAGYYWTTGAKTDLNGLADNNDLLAITVRVNGGFNGFSDRASLLAAGIKHLHVRECKTVKVGKEAYLDFGRSAIYGEKAAAFAWGAWNDPASLKHGIRPQSESDRRAGYKRYVELREAENWNPKAKARYGFKLAKMDELAKAGVK</sequence>